<evidence type="ECO:0000256" key="2">
    <source>
        <dbReference type="ARBA" id="ARBA00023043"/>
    </source>
</evidence>
<sequence>MSSSEQADKYALHAAAREGKLSAVESLLNADPKSSQRKDDDGRLPIHWAASSNQQAIVLLLSEQKTFDPDVEDDSGWTPLMIAASVKDGEAIVDILLQRGADVNQKNSNGQASLSQPKTALHFVASKNNLEVARKLFANKPAISARVRDKRGQYPLHRAAAVGSTPMVKLLLEHNSPLNATDNAGYTALHHAVAEGHGDTAIALLKAGAETDKRDSDGYLALDLAPDKEVRKYIEREAENEGIEL</sequence>
<feature type="repeat" description="ANK" evidence="3">
    <location>
        <begin position="75"/>
        <end position="108"/>
    </location>
</feature>
<evidence type="ECO:0000313" key="4">
    <source>
        <dbReference type="EMBL" id="KAF2964521.1"/>
    </source>
</evidence>
<dbReference type="AlphaFoldDB" id="A0A7C8IIL2"/>
<dbReference type="InterPro" id="IPR050776">
    <property type="entry name" value="Ank_Repeat/CDKN_Inhibitor"/>
</dbReference>
<dbReference type="SMART" id="SM00248">
    <property type="entry name" value="ANK"/>
    <property type="match status" value="6"/>
</dbReference>
<evidence type="ECO:0000256" key="1">
    <source>
        <dbReference type="ARBA" id="ARBA00022737"/>
    </source>
</evidence>
<keyword evidence="1" id="KW-0677">Repeat</keyword>
<keyword evidence="2 3" id="KW-0040">ANK repeat</keyword>
<dbReference type="OrthoDB" id="539213at2759"/>
<dbReference type="PRINTS" id="PR01415">
    <property type="entry name" value="ANKYRIN"/>
</dbReference>
<dbReference type="Gene3D" id="1.25.40.20">
    <property type="entry name" value="Ankyrin repeat-containing domain"/>
    <property type="match status" value="2"/>
</dbReference>
<keyword evidence="5" id="KW-1185">Reference proteome</keyword>
<reference evidence="4 5" key="1">
    <citation type="submission" date="2019-12" db="EMBL/GenBank/DDBJ databases">
        <title>Draft genome sequence of the ascomycete Xylaria multiplex DSM 110363.</title>
        <authorList>
            <person name="Buettner E."/>
            <person name="Kellner H."/>
        </authorList>
    </citation>
    <scope>NUCLEOTIDE SEQUENCE [LARGE SCALE GENOMIC DNA]</scope>
    <source>
        <strain evidence="4 5">DSM 110363</strain>
    </source>
</reference>
<protein>
    <submittedName>
        <fullName evidence="4">Uncharacterized protein</fullName>
    </submittedName>
</protein>
<dbReference type="GO" id="GO:0005634">
    <property type="term" value="C:nucleus"/>
    <property type="evidence" value="ECO:0007669"/>
    <property type="project" value="TreeGrafter"/>
</dbReference>
<evidence type="ECO:0000256" key="3">
    <source>
        <dbReference type="PROSITE-ProRule" id="PRU00023"/>
    </source>
</evidence>
<dbReference type="PROSITE" id="PS50297">
    <property type="entry name" value="ANK_REP_REGION"/>
    <property type="match status" value="3"/>
</dbReference>
<accession>A0A7C8IIL2</accession>
<evidence type="ECO:0000313" key="5">
    <source>
        <dbReference type="Proteomes" id="UP000481858"/>
    </source>
</evidence>
<name>A0A7C8IIL2_9PEZI</name>
<gene>
    <name evidence="4" type="ORF">GQX73_g9066</name>
</gene>
<dbReference type="PROSITE" id="PS50088">
    <property type="entry name" value="ANK_REPEAT"/>
    <property type="match status" value="3"/>
</dbReference>
<dbReference type="InParanoid" id="A0A7C8IIL2"/>
<dbReference type="InterPro" id="IPR002110">
    <property type="entry name" value="Ankyrin_rpt"/>
</dbReference>
<feature type="repeat" description="ANK" evidence="3">
    <location>
        <begin position="184"/>
        <end position="216"/>
    </location>
</feature>
<dbReference type="SUPFAM" id="SSF48403">
    <property type="entry name" value="Ankyrin repeat"/>
    <property type="match status" value="1"/>
</dbReference>
<dbReference type="EMBL" id="WUBL01000148">
    <property type="protein sequence ID" value="KAF2964521.1"/>
    <property type="molecule type" value="Genomic_DNA"/>
</dbReference>
<feature type="repeat" description="ANK" evidence="3">
    <location>
        <begin position="151"/>
        <end position="183"/>
    </location>
</feature>
<dbReference type="Pfam" id="PF12796">
    <property type="entry name" value="Ank_2"/>
    <property type="match status" value="2"/>
</dbReference>
<dbReference type="PANTHER" id="PTHR24201:SF16">
    <property type="entry name" value="ANKYRIN-1-LIKE-RELATED"/>
    <property type="match status" value="1"/>
</dbReference>
<proteinExistence type="predicted"/>
<dbReference type="Proteomes" id="UP000481858">
    <property type="component" value="Unassembled WGS sequence"/>
</dbReference>
<dbReference type="FunCoup" id="A0A7C8IIL2">
    <property type="interactions" value="161"/>
</dbReference>
<comment type="caution">
    <text evidence="4">The sequence shown here is derived from an EMBL/GenBank/DDBJ whole genome shotgun (WGS) entry which is preliminary data.</text>
</comment>
<organism evidence="4 5">
    <name type="scientific">Xylaria multiplex</name>
    <dbReference type="NCBI Taxonomy" id="323545"/>
    <lineage>
        <taxon>Eukaryota</taxon>
        <taxon>Fungi</taxon>
        <taxon>Dikarya</taxon>
        <taxon>Ascomycota</taxon>
        <taxon>Pezizomycotina</taxon>
        <taxon>Sordariomycetes</taxon>
        <taxon>Xylariomycetidae</taxon>
        <taxon>Xylariales</taxon>
        <taxon>Xylariaceae</taxon>
        <taxon>Xylaria</taxon>
    </lineage>
</organism>
<dbReference type="InterPro" id="IPR036770">
    <property type="entry name" value="Ankyrin_rpt-contain_sf"/>
</dbReference>
<dbReference type="PANTHER" id="PTHR24201">
    <property type="entry name" value="ANK_REP_REGION DOMAIN-CONTAINING PROTEIN"/>
    <property type="match status" value="1"/>
</dbReference>